<name>L1NL96_9BACT</name>
<dbReference type="STRING" id="1127699.HMPREF9151_00058"/>
<reference evidence="1 2" key="1">
    <citation type="submission" date="2012-05" db="EMBL/GenBank/DDBJ databases">
        <authorList>
            <person name="Weinstock G."/>
            <person name="Sodergren E."/>
            <person name="Lobos E.A."/>
            <person name="Fulton L."/>
            <person name="Fulton R."/>
            <person name="Courtney L."/>
            <person name="Fronick C."/>
            <person name="O'Laughlin M."/>
            <person name="Godfrey J."/>
            <person name="Wilson R.M."/>
            <person name="Miner T."/>
            <person name="Farmer C."/>
            <person name="Delehaunty K."/>
            <person name="Cordes M."/>
            <person name="Minx P."/>
            <person name="Tomlinson C."/>
            <person name="Chen J."/>
            <person name="Wollam A."/>
            <person name="Pepin K.H."/>
            <person name="Bhonagiri V."/>
            <person name="Zhang X."/>
            <person name="Suruliraj S."/>
            <person name="Warren W."/>
            <person name="Mitreva M."/>
            <person name="Mardis E.R."/>
            <person name="Wilson R.K."/>
        </authorList>
    </citation>
    <scope>NUCLEOTIDE SEQUENCE [LARGE SCALE GENOMIC DNA]</scope>
    <source>
        <strain evidence="1 2">F0055</strain>
    </source>
</reference>
<accession>L1NL96</accession>
<gene>
    <name evidence="1" type="ORF">HMPREF9151_00058</name>
</gene>
<dbReference type="RefSeq" id="WP_009161957.1">
    <property type="nucleotide sequence ID" value="NZ_KB290979.1"/>
</dbReference>
<protein>
    <submittedName>
        <fullName evidence="1">Uncharacterized protein</fullName>
    </submittedName>
</protein>
<proteinExistence type="predicted"/>
<dbReference type="AlphaFoldDB" id="L1NL96"/>
<sequence>MVNGIYAFKGQGPHFPRKIFIYRDKKIFFFQSVGAFNPNGIIKEYSTFLSENKLTNAETIMYLRAIYEYLKDENGIQYGAEIKKCK</sequence>
<dbReference type="HOGENOM" id="CLU_2539774_0_0_10"/>
<organism evidence="1 2">
    <name type="scientific">Hoylesella saccharolytica F0055</name>
    <dbReference type="NCBI Taxonomy" id="1127699"/>
    <lineage>
        <taxon>Bacteria</taxon>
        <taxon>Pseudomonadati</taxon>
        <taxon>Bacteroidota</taxon>
        <taxon>Bacteroidia</taxon>
        <taxon>Bacteroidales</taxon>
        <taxon>Prevotellaceae</taxon>
        <taxon>Hoylesella</taxon>
    </lineage>
</organism>
<comment type="caution">
    <text evidence="1">The sequence shown here is derived from an EMBL/GenBank/DDBJ whole genome shotgun (WGS) entry which is preliminary data.</text>
</comment>
<keyword evidence="2" id="KW-1185">Reference proteome</keyword>
<evidence type="ECO:0000313" key="2">
    <source>
        <dbReference type="Proteomes" id="UP000010433"/>
    </source>
</evidence>
<evidence type="ECO:0000313" key="1">
    <source>
        <dbReference type="EMBL" id="EKY04284.1"/>
    </source>
</evidence>
<dbReference type="Proteomes" id="UP000010433">
    <property type="component" value="Unassembled WGS sequence"/>
</dbReference>
<dbReference type="EMBL" id="AMEP01000008">
    <property type="protein sequence ID" value="EKY04284.1"/>
    <property type="molecule type" value="Genomic_DNA"/>
</dbReference>
<dbReference type="PATRIC" id="fig|1127699.3.peg.51"/>